<sequence>MAELEPEFDIRVWRYTYTAGDGSGTILLSSPQQLGGENSDTLVLRQVNSDAENKVWVQEQASKLIKKTRQAGQPLMDDAHGVIARDGHTKTIPKDGEQATDYTYCRGDQVWVERRLVPTHDIEEYENKIPVVDLESSTVFEIPFNYISFVPQLVKKDNDGEHHAVAAGPILDTFHNRRKTRSQIYFKWLANEPDKVSYVWLDMKNRVDLEELNGYVRIEDRNQKQEAFRNQWQALTKKLAWLGLLFGDEIIEGATSPPDSSSDSEDDDLAIKWSTSLSAQKNGCNLDPCPAFNNPDLDLVASYVGGYSWMEHYHVQDDDFDECSRGAEHKGHCVLRDNRTRCAYATDQVRHTCCKLRMNPILPGPYGDPDDITLPLWETTASDIYFFDASKNVQTRTELEDQDDIPPEIEQLRTQMLATKAATQQIPLGTVDVSMANTSSEQVRSATQPGKSGSTLRNLPLGNEIKPAENSCKRANPYASETPAPGRGPARNVRR</sequence>
<dbReference type="OrthoDB" id="5132218at2759"/>
<proteinExistence type="predicted"/>
<feature type="region of interest" description="Disordered" evidence="1">
    <location>
        <begin position="438"/>
        <end position="495"/>
    </location>
</feature>
<evidence type="ECO:0000313" key="2">
    <source>
        <dbReference type="EMBL" id="KPM40432.1"/>
    </source>
</evidence>
<dbReference type="EMBL" id="LKCW01000083">
    <property type="protein sequence ID" value="KPM40432.1"/>
    <property type="molecule type" value="Genomic_DNA"/>
</dbReference>
<dbReference type="AlphaFoldDB" id="A0A0P7BHL3"/>
<feature type="compositionally biased region" description="Polar residues" evidence="1">
    <location>
        <begin position="438"/>
        <end position="457"/>
    </location>
</feature>
<dbReference type="Proteomes" id="UP000050424">
    <property type="component" value="Unassembled WGS sequence"/>
</dbReference>
<keyword evidence="3" id="KW-1185">Reference proteome</keyword>
<gene>
    <name evidence="2" type="ORF">AK830_g6102</name>
</gene>
<accession>A0A0P7BHL3</accession>
<organism evidence="2 3">
    <name type="scientific">Neonectria ditissima</name>
    <dbReference type="NCBI Taxonomy" id="78410"/>
    <lineage>
        <taxon>Eukaryota</taxon>
        <taxon>Fungi</taxon>
        <taxon>Dikarya</taxon>
        <taxon>Ascomycota</taxon>
        <taxon>Pezizomycotina</taxon>
        <taxon>Sordariomycetes</taxon>
        <taxon>Hypocreomycetidae</taxon>
        <taxon>Hypocreales</taxon>
        <taxon>Nectriaceae</taxon>
        <taxon>Neonectria</taxon>
    </lineage>
</organism>
<evidence type="ECO:0000313" key="3">
    <source>
        <dbReference type="Proteomes" id="UP000050424"/>
    </source>
</evidence>
<protein>
    <submittedName>
        <fullName evidence="2">Uncharacterized protein</fullName>
    </submittedName>
</protein>
<evidence type="ECO:0000256" key="1">
    <source>
        <dbReference type="SAM" id="MobiDB-lite"/>
    </source>
</evidence>
<name>A0A0P7BHL3_9HYPO</name>
<comment type="caution">
    <text evidence="2">The sequence shown here is derived from an EMBL/GenBank/DDBJ whole genome shotgun (WGS) entry which is preliminary data.</text>
</comment>
<reference evidence="2 3" key="1">
    <citation type="submission" date="2015-09" db="EMBL/GenBank/DDBJ databases">
        <title>Draft genome of a European isolate of the apple canker pathogen Neonectria ditissima.</title>
        <authorList>
            <person name="Gomez-Cortecero A."/>
            <person name="Harrison R.J."/>
            <person name="Armitage A.D."/>
        </authorList>
    </citation>
    <scope>NUCLEOTIDE SEQUENCE [LARGE SCALE GENOMIC DNA]</scope>
    <source>
        <strain evidence="2 3">R09/05</strain>
    </source>
</reference>